<name>A0AAD7V7T2_9FUNG</name>
<proteinExistence type="predicted"/>
<feature type="domain" description="F-box" evidence="1">
    <location>
        <begin position="1"/>
        <end position="46"/>
    </location>
</feature>
<dbReference type="InterPro" id="IPR036047">
    <property type="entry name" value="F-box-like_dom_sf"/>
</dbReference>
<reference evidence="2 3" key="1">
    <citation type="submission" date="2023-03" db="EMBL/GenBank/DDBJ databases">
        <title>Genome sequence of Lichtheimia ornata CBS 291.66.</title>
        <authorList>
            <person name="Mohabir J.T."/>
            <person name="Shea T.P."/>
            <person name="Kurbessoian T."/>
            <person name="Berby B."/>
            <person name="Fontaine J."/>
            <person name="Livny J."/>
            <person name="Gnirke A."/>
            <person name="Stajich J.E."/>
            <person name="Cuomo C.A."/>
        </authorList>
    </citation>
    <scope>NUCLEOTIDE SEQUENCE [LARGE SCALE GENOMIC DNA]</scope>
    <source>
        <strain evidence="2">CBS 291.66</strain>
    </source>
</reference>
<accession>A0AAD7V7T2</accession>
<dbReference type="InterPro" id="IPR001810">
    <property type="entry name" value="F-box_dom"/>
</dbReference>
<evidence type="ECO:0000259" key="1">
    <source>
        <dbReference type="PROSITE" id="PS50181"/>
    </source>
</evidence>
<dbReference type="AlphaFoldDB" id="A0AAD7V7T2"/>
<keyword evidence="3" id="KW-1185">Reference proteome</keyword>
<gene>
    <name evidence="2" type="ORF">O0I10_004857</name>
</gene>
<protein>
    <recommendedName>
        <fullName evidence="1">F-box domain-containing protein</fullName>
    </recommendedName>
</protein>
<evidence type="ECO:0000313" key="3">
    <source>
        <dbReference type="Proteomes" id="UP001234581"/>
    </source>
</evidence>
<organism evidence="2 3">
    <name type="scientific">Lichtheimia ornata</name>
    <dbReference type="NCBI Taxonomy" id="688661"/>
    <lineage>
        <taxon>Eukaryota</taxon>
        <taxon>Fungi</taxon>
        <taxon>Fungi incertae sedis</taxon>
        <taxon>Mucoromycota</taxon>
        <taxon>Mucoromycotina</taxon>
        <taxon>Mucoromycetes</taxon>
        <taxon>Mucorales</taxon>
        <taxon>Lichtheimiaceae</taxon>
        <taxon>Lichtheimia</taxon>
    </lineage>
</organism>
<dbReference type="InterPro" id="IPR032675">
    <property type="entry name" value="LRR_dom_sf"/>
</dbReference>
<evidence type="ECO:0000313" key="2">
    <source>
        <dbReference type="EMBL" id="KAJ8659492.1"/>
    </source>
</evidence>
<dbReference type="SUPFAM" id="SSF52047">
    <property type="entry name" value="RNI-like"/>
    <property type="match status" value="1"/>
</dbReference>
<dbReference type="Pfam" id="PF00646">
    <property type="entry name" value="F-box"/>
    <property type="match status" value="1"/>
</dbReference>
<dbReference type="PROSITE" id="PS50181">
    <property type="entry name" value="FBOX"/>
    <property type="match status" value="1"/>
</dbReference>
<dbReference type="Gene3D" id="3.80.10.10">
    <property type="entry name" value="Ribonuclease Inhibitor"/>
    <property type="match status" value="2"/>
</dbReference>
<dbReference type="SUPFAM" id="SSF81383">
    <property type="entry name" value="F-box domain"/>
    <property type="match status" value="1"/>
</dbReference>
<sequence length="564" mass="64613">MIHLPQEIVTSVVSELRPMDCNECLQVSRHWRHVIPQAASQLFQDITVDDDSLHALASIDLVGHFVRTARLKFEHMDTMMKVMDRLMPCSLLRKLELRNVHIEYPEVMHTKLKSCFKKWRLDTLALVNVHAPTMNLVDYILLATEHNVSHFAFTCGDEGSYFHVQRQLLERSNLSTLVSLVIDNLADLPADIYRSAITALLSFTPNIEYLELATYFIDDTFMSTILTLCPKIIHVDLSSDFLTTDDEVVHPRDYLQLAASYDHQGESGLRYYWNRTSRVSQADYDIMLEQQSTLESVYLDYEFPAASFAPDWGTFNTRLLSNNTTLKYLSIPLYRQGVVSLQYEDGYSSWLNTYQALEHLQLLSVQHAFGVSMMHTLQYKLPSLRRIDIEFTENAGAAGHLELLEALHHRCNHTETLKELQLFFRRGYNQASAVDIISTALTIHTLERLTVDCCNCLDERETLAFIENLRTSLPRLTHLGLARFSTLSANMIHALASLDRIKSLAFLRMGSILTEVEAESLISTMGTNLKKLYFVNCYFLNNSKAHIESLAKNYPVECIISDYD</sequence>
<dbReference type="Proteomes" id="UP001234581">
    <property type="component" value="Unassembled WGS sequence"/>
</dbReference>
<dbReference type="GeneID" id="83212270"/>
<dbReference type="EMBL" id="JARTCD010000018">
    <property type="protein sequence ID" value="KAJ8659492.1"/>
    <property type="molecule type" value="Genomic_DNA"/>
</dbReference>
<comment type="caution">
    <text evidence="2">The sequence shown here is derived from an EMBL/GenBank/DDBJ whole genome shotgun (WGS) entry which is preliminary data.</text>
</comment>
<dbReference type="RefSeq" id="XP_058344405.1">
    <property type="nucleotide sequence ID" value="XM_058484906.1"/>
</dbReference>